<keyword evidence="2" id="KW-0012">Acyltransferase</keyword>
<dbReference type="Pfam" id="PF02458">
    <property type="entry name" value="Transferase"/>
    <property type="match status" value="1"/>
</dbReference>
<comment type="caution">
    <text evidence="3">The sequence shown here is derived from an EMBL/GenBank/DDBJ whole genome shotgun (WGS) entry which is preliminary data.</text>
</comment>
<dbReference type="InterPro" id="IPR051504">
    <property type="entry name" value="Plant_metabolite_acyltrans"/>
</dbReference>
<dbReference type="Gene3D" id="3.30.559.10">
    <property type="entry name" value="Chloramphenicol acetyltransferase-like domain"/>
    <property type="match status" value="2"/>
</dbReference>
<keyword evidence="1" id="KW-0808">Transferase</keyword>
<dbReference type="AlphaFoldDB" id="A0AAV7ESS7"/>
<dbReference type="InterPro" id="IPR023213">
    <property type="entry name" value="CAT-like_dom_sf"/>
</dbReference>
<accession>A0AAV7ESS7</accession>
<dbReference type="Proteomes" id="UP000825729">
    <property type="component" value="Unassembled WGS sequence"/>
</dbReference>
<dbReference type="PANTHER" id="PTHR31625">
    <property type="match status" value="1"/>
</dbReference>
<evidence type="ECO:0000313" key="4">
    <source>
        <dbReference type="Proteomes" id="UP000825729"/>
    </source>
</evidence>
<reference evidence="3 4" key="1">
    <citation type="submission" date="2021-07" db="EMBL/GenBank/DDBJ databases">
        <title>The Aristolochia fimbriata genome: insights into angiosperm evolution, floral development and chemical biosynthesis.</title>
        <authorList>
            <person name="Jiao Y."/>
        </authorList>
    </citation>
    <scope>NUCLEOTIDE SEQUENCE [LARGE SCALE GENOMIC DNA]</scope>
    <source>
        <strain evidence="3">IBCAS-2021</strain>
        <tissue evidence="3">Leaf</tissue>
    </source>
</reference>
<dbReference type="GO" id="GO:0016747">
    <property type="term" value="F:acyltransferase activity, transferring groups other than amino-acyl groups"/>
    <property type="evidence" value="ECO:0007669"/>
    <property type="project" value="UniProtKB-ARBA"/>
</dbReference>
<dbReference type="SUPFAM" id="SSF52777">
    <property type="entry name" value="CoA-dependent acyltransferases"/>
    <property type="match status" value="1"/>
</dbReference>
<evidence type="ECO:0000256" key="1">
    <source>
        <dbReference type="ARBA" id="ARBA00022679"/>
    </source>
</evidence>
<proteinExistence type="predicted"/>
<name>A0AAV7ESS7_ARIFI</name>
<organism evidence="3 4">
    <name type="scientific">Aristolochia fimbriata</name>
    <name type="common">White veined hardy Dutchman's pipe vine</name>
    <dbReference type="NCBI Taxonomy" id="158543"/>
    <lineage>
        <taxon>Eukaryota</taxon>
        <taxon>Viridiplantae</taxon>
        <taxon>Streptophyta</taxon>
        <taxon>Embryophyta</taxon>
        <taxon>Tracheophyta</taxon>
        <taxon>Spermatophyta</taxon>
        <taxon>Magnoliopsida</taxon>
        <taxon>Magnoliidae</taxon>
        <taxon>Piperales</taxon>
        <taxon>Aristolochiaceae</taxon>
        <taxon>Aristolochia</taxon>
    </lineage>
</organism>
<gene>
    <name evidence="3" type="ORF">H6P81_011115</name>
</gene>
<dbReference type="EMBL" id="JAINDJ010000004">
    <property type="protein sequence ID" value="KAG9451150.1"/>
    <property type="molecule type" value="Genomic_DNA"/>
</dbReference>
<sequence length="476" mass="52343">MDVQSAVDDVKVVELRRVSPPPGSVPLPTTLTLTYFDVVWLSSPPVQHLFFYEFSGTTQDFRDSHFAQLQRSLSLALALFYPLAGRLVPSPDSYTGDRVIRLSEGDSVPLSLAESTADFVRLVGNQPKRVEEFRSLVPALIPAPSSEEQKKESPLPPLAAFQVTVFPRRGVSVGFTVRHVVADGFGCTHFLKSWASIFKAGGDVSVARTLPIYDRALVGDMERLKRDWVEFQTRKGKVNGTVRASSTASEIVQPSHFTRSTFELSRAQIQKLRDRVRVSSARCPGVGPRVPIPSSFTVAVAHAWVCFAKSRDMLTTDGGPPPAFHFCFAVDCRPRLDPPVPGSYFGNCIGSTQIEASYAELAGEDGLLVATELIQAAIRRLDKGLLGEIDYAFRESVEVHKYRALSVAGTPRFGVYETDFGWGRPRKVEIVSIDLNEAISLAESRDQQGGIEIGVVGPQDEILRFALFFQKGLRAP</sequence>
<protein>
    <submittedName>
        <fullName evidence="3">Uncharacterized protein</fullName>
    </submittedName>
</protein>
<evidence type="ECO:0000256" key="2">
    <source>
        <dbReference type="ARBA" id="ARBA00023315"/>
    </source>
</evidence>
<keyword evidence="4" id="KW-1185">Reference proteome</keyword>
<evidence type="ECO:0000313" key="3">
    <source>
        <dbReference type="EMBL" id="KAG9451150.1"/>
    </source>
</evidence>